<organism evidence="3 4">
    <name type="scientific">Bacillus cereus VD184</name>
    <dbReference type="NCBI Taxonomy" id="1053242"/>
    <lineage>
        <taxon>Bacteria</taxon>
        <taxon>Bacillati</taxon>
        <taxon>Bacillota</taxon>
        <taxon>Bacilli</taxon>
        <taxon>Bacillales</taxon>
        <taxon>Bacillaceae</taxon>
        <taxon>Bacillus</taxon>
        <taxon>Bacillus cereus group</taxon>
    </lineage>
</organism>
<proteinExistence type="predicted"/>
<dbReference type="InterPro" id="IPR031161">
    <property type="entry name" value="Peptidase_M60_dom"/>
</dbReference>
<evidence type="ECO:0000259" key="2">
    <source>
        <dbReference type="PROSITE" id="PS51723"/>
    </source>
</evidence>
<gene>
    <name evidence="3" type="ORF">IKC_03803</name>
</gene>
<sequence>MSKKKKSRVLVAGICISTLLSPVAFEASKGYAAPLEENKGGSLEEVQENKFEQRVFQLPGKGNVEEERERLKQKWNLSANEPTGIYAKPNEEITIEIQGKDSIKAFIGTRSYDVEGFKEFDLKPGKNVIKSPNGGILYFYNLNDSGEVTAKVEKGGSHFPLFILGKHTKKDWDEMLEKYKNPYAVELKGERSLVTASYDAVKNHMGDTDPVELMKLHDKIIRMENAVAGLSEDVTGVAKSPSHYVQFVEKRIPEEKDHMFAKHYHTGYVPDVMDKVLNTEELTNNGWGPWHEVGHLHQQAPWQWTGMGETTVNIYSLAVQTALGNKSRMEIDGRYEKAFAYLNQLDEEKNFDKSDPIIMFWQLHLVYGDQFYPKLHQMYRIMSDADYPPLDTDQVITTDREKKQQFIYVASKVAGQNLIPYFKKWGLHAESYTVEKVHKMQLPEPKNEIWLSRDSSPIREEQVKPYKVPYGEAVNTVPDVVIGTGSGEELDEKKASELVQNLGENVKVSGKIRWSKQETGKQIVYVEIIDENENVNSIPVSVNGVYGDSMLFKTYWNTNSVLTLQHKDKKFNATLVRNILEHSYRNQKYVGVTIYDANGNEKKSVSAEGHEGLKNFVKELDGMSFEYGDMVKVYHIQPQYLEWYDDNKLVDQGEAKNKKEKLFKITPQGYELIEGLQEVTAVPQKVVIGTDAEKLEAKNFVQVKDGEVVGFVEKPNTTKIGEQKVKVETKDRFGNKKVTEVSLEVIYGDSIMFFGTRYGGTNIKSVVTLNHEEKKFSTTDSEGPMHTLFADEKYMGMTVYDKDGKEKKALSVKASENTKGFAEQFNGMVFEYGDIVKVYQREFDRFKVYKKNEFVDTKYGVNEVFFKITEQGFERIEAQQQVTAVPQKVVIGTDVEKLNAKDFVEIKDGEVVGFVEKPNTTKIGEQKVKVETKDRFGNKKVTEVPVEVTYGDSLVFKGLNYSTDIKSIVTMQHDQQKFSATADSKQVHHYFKEETYFEFTLLDQNGNEKKKVTVKGVENAEEFAKSINGLGFDYGDVVKVYHAESDRFNWYQNNNFVGQGKAKIEKELLFKVTKQGFERMEAQQEVTAKPQQVVVGTEVEKLDAKNFVEVKGGEVIGFVEKPNTTTLGKRTVKVETKDRFGNKKVTEVPVEVIYGDSIMFFGTWHGGTNIKSIITLNHEDKKLSTVGSDGPVHTQFKGEQYMGLSVFGKDGKEKKQMILEGMENTKAFAEQFNGMTFEYGDVVKVYQAEFDRFKVYKKNVEVNAQYGVNDVFFKITEKGFERTEGMKEIKA</sequence>
<dbReference type="Gene3D" id="3.40.390.80">
    <property type="entry name" value="Peptidase M60, enhancin-like domain 2"/>
    <property type="match status" value="1"/>
</dbReference>
<comment type="caution">
    <text evidence="3">The sequence shown here is derived from an EMBL/GenBank/DDBJ whole genome shotgun (WGS) entry which is preliminary data.</text>
</comment>
<dbReference type="Pfam" id="PF22501">
    <property type="entry name" value="DUF6991"/>
    <property type="match status" value="1"/>
</dbReference>
<dbReference type="InterPro" id="IPR042279">
    <property type="entry name" value="Pep_M60_3"/>
</dbReference>
<evidence type="ECO:0000313" key="4">
    <source>
        <dbReference type="Proteomes" id="UP000014028"/>
    </source>
</evidence>
<dbReference type="RefSeq" id="WP_016123727.1">
    <property type="nucleotide sequence ID" value="NZ_KB976841.1"/>
</dbReference>
<dbReference type="InterPro" id="IPR035423">
    <property type="entry name" value="M60-like_N"/>
</dbReference>
<reference evidence="3 4" key="1">
    <citation type="submission" date="2012-12" db="EMBL/GenBank/DDBJ databases">
        <title>The Genome Sequence of Bacillus cereus VD184.</title>
        <authorList>
            <consortium name="The Broad Institute Genome Sequencing Platform"/>
            <consortium name="The Broad Institute Genome Sequencing Center for Infectious Disease"/>
            <person name="Feldgarden M."/>
            <person name="Van der Auwera G.A."/>
            <person name="Mahillon J."/>
            <person name="Duprez V."/>
            <person name="Timmery S."/>
            <person name="Mattelet C."/>
            <person name="Dierick K."/>
            <person name="Sun M."/>
            <person name="Yu Z."/>
            <person name="Zhu L."/>
            <person name="Hu X."/>
            <person name="Shank E.B."/>
            <person name="Swiecicka I."/>
            <person name="Hansen B.M."/>
            <person name="Andrup L."/>
            <person name="Walker B."/>
            <person name="Young S.K."/>
            <person name="Zeng Q."/>
            <person name="Gargeya S."/>
            <person name="Fitzgerald M."/>
            <person name="Haas B."/>
            <person name="Abouelleil A."/>
            <person name="Alvarado L."/>
            <person name="Arachchi H.M."/>
            <person name="Berlin A.M."/>
            <person name="Chapman S.B."/>
            <person name="Dewar J."/>
            <person name="Goldberg J."/>
            <person name="Griggs A."/>
            <person name="Gujja S."/>
            <person name="Hansen M."/>
            <person name="Howarth C."/>
            <person name="Imamovic A."/>
            <person name="Larimer J."/>
            <person name="McCowan C."/>
            <person name="Murphy C."/>
            <person name="Neiman D."/>
            <person name="Pearson M."/>
            <person name="Priest M."/>
            <person name="Roberts A."/>
            <person name="Saif S."/>
            <person name="Shea T."/>
            <person name="Sisk P."/>
            <person name="Sykes S."/>
            <person name="Wortman J."/>
            <person name="Nusbaum C."/>
            <person name="Birren B."/>
        </authorList>
    </citation>
    <scope>NUCLEOTIDE SEQUENCE [LARGE SCALE GENOMIC DNA]</scope>
    <source>
        <strain evidence="3 4">VD184</strain>
    </source>
</reference>
<dbReference type="InterPro" id="IPR054260">
    <property type="entry name" value="DUF6991"/>
</dbReference>
<dbReference type="Gene3D" id="2.60.40.3600">
    <property type="match status" value="4"/>
</dbReference>
<feature type="chain" id="PRO_5040999626" description="Peptidase M60 domain-containing protein" evidence="1">
    <location>
        <begin position="27"/>
        <end position="1291"/>
    </location>
</feature>
<dbReference type="EMBL" id="AHFK01000090">
    <property type="protein sequence ID" value="EOQ04213.1"/>
    <property type="molecule type" value="Genomic_DNA"/>
</dbReference>
<name>A0A9W5VQ76_BACCE</name>
<evidence type="ECO:0000256" key="1">
    <source>
        <dbReference type="SAM" id="SignalP"/>
    </source>
</evidence>
<dbReference type="SMART" id="SM01276">
    <property type="entry name" value="M60-like"/>
    <property type="match status" value="1"/>
</dbReference>
<dbReference type="PROSITE" id="PS51723">
    <property type="entry name" value="PEPTIDASE_M60"/>
    <property type="match status" value="1"/>
</dbReference>
<protein>
    <recommendedName>
        <fullName evidence="2">Peptidase M60 domain-containing protein</fullName>
    </recommendedName>
</protein>
<feature type="domain" description="Peptidase M60" evidence="2">
    <location>
        <begin position="78"/>
        <end position="368"/>
    </location>
</feature>
<dbReference type="PANTHER" id="PTHR15730:SF5">
    <property type="entry name" value="SI:CH211-210B2.2-RELATED"/>
    <property type="match status" value="1"/>
</dbReference>
<feature type="signal peptide" evidence="1">
    <location>
        <begin position="1"/>
        <end position="26"/>
    </location>
</feature>
<keyword evidence="1" id="KW-0732">Signal</keyword>
<dbReference type="Gene3D" id="1.10.390.30">
    <property type="entry name" value="Peptidase M60, enhancin-like domain 3"/>
    <property type="match status" value="1"/>
</dbReference>
<dbReference type="InterPro" id="IPR051244">
    <property type="entry name" value="TCAF"/>
</dbReference>
<dbReference type="Proteomes" id="UP000014028">
    <property type="component" value="Unassembled WGS sequence"/>
</dbReference>
<dbReference type="InterPro" id="IPR004954">
    <property type="entry name" value="Mucin-bd"/>
</dbReference>
<evidence type="ECO:0000313" key="3">
    <source>
        <dbReference type="EMBL" id="EOQ04213.1"/>
    </source>
</evidence>
<dbReference type="Gene3D" id="2.60.120.1250">
    <property type="entry name" value="Peptidase M60, enhancin-like domain 1"/>
    <property type="match status" value="1"/>
</dbReference>
<accession>A0A9W5VQ76</accession>
<dbReference type="Pfam" id="PF17291">
    <property type="entry name" value="M60-like_N"/>
    <property type="match status" value="1"/>
</dbReference>
<dbReference type="Pfam" id="PF13402">
    <property type="entry name" value="Peptidase_M60"/>
    <property type="match status" value="1"/>
</dbReference>
<dbReference type="Pfam" id="PF03272">
    <property type="entry name" value="Mucin_bdg"/>
    <property type="match status" value="4"/>
</dbReference>
<dbReference type="PANTHER" id="PTHR15730">
    <property type="entry name" value="EXPERIMENTAL AUTOIMMUNE PROSTATITIS ANTIGEN 2-RELATED"/>
    <property type="match status" value="1"/>
</dbReference>